<evidence type="ECO:0008006" key="4">
    <source>
        <dbReference type="Google" id="ProtNLM"/>
    </source>
</evidence>
<evidence type="ECO:0000256" key="1">
    <source>
        <dbReference type="SAM" id="Phobius"/>
    </source>
</evidence>
<evidence type="ECO:0000313" key="3">
    <source>
        <dbReference type="Proteomes" id="UP000659084"/>
    </source>
</evidence>
<proteinExistence type="predicted"/>
<organism evidence="2 3">
    <name type="scientific">Serratia fonticola</name>
    <dbReference type="NCBI Taxonomy" id="47917"/>
    <lineage>
        <taxon>Bacteria</taxon>
        <taxon>Pseudomonadati</taxon>
        <taxon>Pseudomonadota</taxon>
        <taxon>Gammaproteobacteria</taxon>
        <taxon>Enterobacterales</taxon>
        <taxon>Yersiniaceae</taxon>
        <taxon>Serratia</taxon>
    </lineage>
</organism>
<feature type="transmembrane region" description="Helical" evidence="1">
    <location>
        <begin position="60"/>
        <end position="81"/>
    </location>
</feature>
<gene>
    <name evidence="2" type="ORF">H8J20_18100</name>
</gene>
<feature type="transmembrane region" description="Helical" evidence="1">
    <location>
        <begin position="20"/>
        <end position="40"/>
    </location>
</feature>
<dbReference type="RefSeq" id="WP_179253248.1">
    <property type="nucleotide sequence ID" value="NZ_JACBIV010000017.1"/>
</dbReference>
<sequence>MEKKPQSRTKVIYAMIEYRLSALLVILLGVVAFWFVPEIVREYKVKFTFPDVVPFQRLEAYIIAGVPIYSLFMILGFYVLITGKTELYGHKHYTKIKTCTVWFCRITMFNFLIAIIFNWHFTTVLDVHGYGYCWKSGPNSEILYIKDASECKKRGTQVLKRPRAVYRR</sequence>
<comment type="caution">
    <text evidence="2">The sequence shown here is derived from an EMBL/GenBank/DDBJ whole genome shotgun (WGS) entry which is preliminary data.</text>
</comment>
<dbReference type="AlphaFoldDB" id="A0AAW3WWV0"/>
<evidence type="ECO:0000313" key="2">
    <source>
        <dbReference type="EMBL" id="MBC3214062.1"/>
    </source>
</evidence>
<keyword evidence="1" id="KW-0812">Transmembrane</keyword>
<dbReference type="Proteomes" id="UP000659084">
    <property type="component" value="Unassembled WGS sequence"/>
</dbReference>
<feature type="transmembrane region" description="Helical" evidence="1">
    <location>
        <begin position="102"/>
        <end position="121"/>
    </location>
</feature>
<dbReference type="EMBL" id="JACNYO010000020">
    <property type="protein sequence ID" value="MBC3214062.1"/>
    <property type="molecule type" value="Genomic_DNA"/>
</dbReference>
<name>A0AAW3WWV0_SERFO</name>
<protein>
    <recommendedName>
        <fullName evidence="4">DUF1240 domain-containing protein</fullName>
    </recommendedName>
</protein>
<reference evidence="2" key="1">
    <citation type="submission" date="2020-08" db="EMBL/GenBank/DDBJ databases">
        <title>Food and environmental bacterial isolates.</title>
        <authorList>
            <person name="Richter L."/>
            <person name="Du Plessis E.M."/>
            <person name="Duvenage S."/>
            <person name="Allam M."/>
            <person name="Korsten L."/>
        </authorList>
    </citation>
    <scope>NUCLEOTIDE SEQUENCE</scope>
    <source>
        <strain evidence="2">UPMP2127</strain>
    </source>
</reference>
<accession>A0AAW3WWV0</accession>
<keyword evidence="1" id="KW-1133">Transmembrane helix</keyword>
<keyword evidence="1" id="KW-0472">Membrane</keyword>